<proteinExistence type="predicted"/>
<organism evidence="2 3">
    <name type="scientific">Fictibacillus enclensis</name>
    <dbReference type="NCBI Taxonomy" id="1017270"/>
    <lineage>
        <taxon>Bacteria</taxon>
        <taxon>Bacillati</taxon>
        <taxon>Bacillota</taxon>
        <taxon>Bacilli</taxon>
        <taxon>Bacillales</taxon>
        <taxon>Fictibacillaceae</taxon>
        <taxon>Fictibacillus</taxon>
    </lineage>
</organism>
<feature type="transmembrane region" description="Helical" evidence="1">
    <location>
        <begin position="5"/>
        <end position="21"/>
    </location>
</feature>
<dbReference type="RefSeq" id="WP_061971749.1">
    <property type="nucleotide sequence ID" value="NZ_CP126109.1"/>
</dbReference>
<dbReference type="AlphaFoldDB" id="A0A0V8J7T0"/>
<accession>A0A0V8J7T0</accession>
<evidence type="ECO:0000256" key="1">
    <source>
        <dbReference type="SAM" id="Phobius"/>
    </source>
</evidence>
<feature type="transmembrane region" description="Helical" evidence="1">
    <location>
        <begin position="27"/>
        <end position="46"/>
    </location>
</feature>
<sequence>MYTIVKITVSALVIGVITALAKHSPRFGGILAALPLVSLLSLFWLYTQGERGDHLSQFLYGVLYGLPSTIVLIFIVALSLKHSLPFLLSVVLGVGGWGLCLLLQKFLLSGVLLNFR</sequence>
<keyword evidence="1" id="KW-1133">Transmembrane helix</keyword>
<feature type="transmembrane region" description="Helical" evidence="1">
    <location>
        <begin position="86"/>
        <end position="108"/>
    </location>
</feature>
<evidence type="ECO:0000313" key="2">
    <source>
        <dbReference type="EMBL" id="KSU83029.1"/>
    </source>
</evidence>
<dbReference type="OrthoDB" id="5397294at2"/>
<feature type="transmembrane region" description="Helical" evidence="1">
    <location>
        <begin position="58"/>
        <end position="80"/>
    </location>
</feature>
<evidence type="ECO:0000313" key="3">
    <source>
        <dbReference type="Proteomes" id="UP000054099"/>
    </source>
</evidence>
<dbReference type="Proteomes" id="UP000054099">
    <property type="component" value="Unassembled WGS sequence"/>
</dbReference>
<reference evidence="2 3" key="1">
    <citation type="journal article" date="2014" name="Antonie Van Leeuwenhoek">
        <title>Fictibacillus enclensis sp. nov., isolated from marine sediment.</title>
        <authorList>
            <person name="Dastager S.G."/>
            <person name="Mawlankar R."/>
            <person name="Srinivasan K."/>
            <person name="Tang S.K."/>
            <person name="Lee J.C."/>
            <person name="Ramana V.V."/>
            <person name="Shouche Y.S."/>
        </authorList>
    </citation>
    <scope>NUCLEOTIDE SEQUENCE [LARGE SCALE GENOMIC DNA]</scope>
    <source>
        <strain evidence="2 3">NIO-1003</strain>
    </source>
</reference>
<dbReference type="InterPro" id="IPR021493">
    <property type="entry name" value="DUF3147"/>
</dbReference>
<keyword evidence="1" id="KW-0812">Transmembrane</keyword>
<name>A0A0V8J7T0_9BACL</name>
<evidence type="ECO:0008006" key="4">
    <source>
        <dbReference type="Google" id="ProtNLM"/>
    </source>
</evidence>
<comment type="caution">
    <text evidence="2">The sequence shown here is derived from an EMBL/GenBank/DDBJ whole genome shotgun (WGS) entry which is preliminary data.</text>
</comment>
<keyword evidence="1" id="KW-0472">Membrane</keyword>
<gene>
    <name evidence="2" type="ORF">AS030_10560</name>
</gene>
<dbReference type="Pfam" id="PF11345">
    <property type="entry name" value="DUF3147"/>
    <property type="match status" value="1"/>
</dbReference>
<dbReference type="NCBIfam" id="NF006750">
    <property type="entry name" value="PRK09272.1-3"/>
    <property type="match status" value="1"/>
</dbReference>
<dbReference type="EMBL" id="LNQN01000002">
    <property type="protein sequence ID" value="KSU83029.1"/>
    <property type="molecule type" value="Genomic_DNA"/>
</dbReference>
<protein>
    <recommendedName>
        <fullName evidence="4">DUF3147 family protein</fullName>
    </recommendedName>
</protein>
<keyword evidence="3" id="KW-1185">Reference proteome</keyword>